<dbReference type="PANTHER" id="PTHR18964">
    <property type="entry name" value="ROK (REPRESSOR, ORF, KINASE) FAMILY"/>
    <property type="match status" value="1"/>
</dbReference>
<dbReference type="RefSeq" id="WP_172166991.1">
    <property type="nucleotide sequence ID" value="NZ_CP053564.1"/>
</dbReference>
<dbReference type="InterPro" id="IPR043129">
    <property type="entry name" value="ATPase_NBD"/>
</dbReference>
<dbReference type="InterPro" id="IPR036390">
    <property type="entry name" value="WH_DNA-bd_sf"/>
</dbReference>
<gene>
    <name evidence="3" type="ORF">HOP40_33020</name>
</gene>
<dbReference type="Pfam" id="PF00480">
    <property type="entry name" value="ROK"/>
    <property type="match status" value="1"/>
</dbReference>
<feature type="domain" description="HTH marR-type" evidence="2">
    <location>
        <begin position="10"/>
        <end position="54"/>
    </location>
</feature>
<dbReference type="Proteomes" id="UP000505377">
    <property type="component" value="Chromosome"/>
</dbReference>
<dbReference type="Pfam" id="PF12802">
    <property type="entry name" value="MarR_2"/>
    <property type="match status" value="1"/>
</dbReference>
<name>A0A6M6JU77_9PSEU</name>
<dbReference type="AlphaFoldDB" id="A0A6M6JU77"/>
<evidence type="ECO:0000313" key="4">
    <source>
        <dbReference type="Proteomes" id="UP000505377"/>
    </source>
</evidence>
<dbReference type="PANTHER" id="PTHR18964:SF149">
    <property type="entry name" value="BIFUNCTIONAL UDP-N-ACETYLGLUCOSAMINE 2-EPIMERASE_N-ACETYLMANNOSAMINE KINASE"/>
    <property type="match status" value="1"/>
</dbReference>
<protein>
    <submittedName>
        <fullName evidence="3">ROK family transcriptional regulator</fullName>
    </submittedName>
</protein>
<keyword evidence="4" id="KW-1185">Reference proteome</keyword>
<dbReference type="GO" id="GO:0003700">
    <property type="term" value="F:DNA-binding transcription factor activity"/>
    <property type="evidence" value="ECO:0007669"/>
    <property type="project" value="InterPro"/>
</dbReference>
<dbReference type="Gene3D" id="1.10.10.10">
    <property type="entry name" value="Winged helix-like DNA-binding domain superfamily/Winged helix DNA-binding domain"/>
    <property type="match status" value="1"/>
</dbReference>
<sequence length="367" mass="38227">MSRETDICEWLVRHPGSSRAEIATAFGLPRTTVTSVVGRLLGQGLVDEAPDPRHAGGRGRPPTVLSRRGADLLVGVVIATPTRARAAVVDYRGQIHSRAHALIDASSERAVVTSLRSCLDTAATKGGIALTGLDELVVGLPAAIRPDTRRPALTPVPENSAGWNGLAPWLSTSVIDHLAAELPREPHVENDANLAALAECEFGAGRQFRNTMYLKLTAAGIGCGLIIDNHLQRGSTGFAGELAHMHIHPDGPICHCGGRGCLATILGQDVFRALEPGADGPDRLRAIDAIAATLGRALSPLCTLLNPDAVILDAGLGQIGPRIRDGIGHSLRAATSPAAVATLHIVTGELDDAEVLGAPALARNASR</sequence>
<evidence type="ECO:0000313" key="3">
    <source>
        <dbReference type="EMBL" id="QJY49999.1"/>
    </source>
</evidence>
<dbReference type="InterPro" id="IPR000835">
    <property type="entry name" value="HTH_MarR-typ"/>
</dbReference>
<proteinExistence type="inferred from homology"/>
<dbReference type="KEGG" id="pbro:HOP40_33020"/>
<dbReference type="EMBL" id="CP053564">
    <property type="protein sequence ID" value="QJY49999.1"/>
    <property type="molecule type" value="Genomic_DNA"/>
</dbReference>
<dbReference type="InterPro" id="IPR036388">
    <property type="entry name" value="WH-like_DNA-bd_sf"/>
</dbReference>
<comment type="similarity">
    <text evidence="1">Belongs to the ROK (NagC/XylR) family.</text>
</comment>
<dbReference type="Gene3D" id="3.30.420.40">
    <property type="match status" value="3"/>
</dbReference>
<evidence type="ECO:0000259" key="2">
    <source>
        <dbReference type="Pfam" id="PF12802"/>
    </source>
</evidence>
<evidence type="ECO:0000256" key="1">
    <source>
        <dbReference type="ARBA" id="ARBA00006479"/>
    </source>
</evidence>
<accession>A0A6M6JU77</accession>
<dbReference type="SUPFAM" id="SSF53067">
    <property type="entry name" value="Actin-like ATPase domain"/>
    <property type="match status" value="1"/>
</dbReference>
<dbReference type="SUPFAM" id="SSF46785">
    <property type="entry name" value="Winged helix' DNA-binding domain"/>
    <property type="match status" value="1"/>
</dbReference>
<dbReference type="InterPro" id="IPR000600">
    <property type="entry name" value="ROK"/>
</dbReference>
<organism evidence="3 4">
    <name type="scientific">Pseudonocardia broussonetiae</name>
    <dbReference type="NCBI Taxonomy" id="2736640"/>
    <lineage>
        <taxon>Bacteria</taxon>
        <taxon>Bacillati</taxon>
        <taxon>Actinomycetota</taxon>
        <taxon>Actinomycetes</taxon>
        <taxon>Pseudonocardiales</taxon>
        <taxon>Pseudonocardiaceae</taxon>
        <taxon>Pseudonocardia</taxon>
    </lineage>
</organism>
<reference evidence="3 4" key="1">
    <citation type="submission" date="2020-05" db="EMBL/GenBank/DDBJ databases">
        <authorList>
            <person name="Mo P."/>
        </authorList>
    </citation>
    <scope>NUCLEOTIDE SEQUENCE [LARGE SCALE GENOMIC DNA]</scope>
    <source>
        <strain evidence="3 4">Gen01</strain>
    </source>
</reference>